<keyword evidence="6" id="KW-0560">Oxidoreductase</keyword>
<evidence type="ECO:0000313" key="13">
    <source>
        <dbReference type="Proteomes" id="UP001063166"/>
    </source>
</evidence>
<reference evidence="12" key="1">
    <citation type="submission" date="2022-07" db="EMBL/GenBank/DDBJ databases">
        <title>The genome of Lyophyllum shimeji provides insight into the initial evolution of ectomycorrhizal fungal genome.</title>
        <authorList>
            <person name="Kobayashi Y."/>
            <person name="Shibata T."/>
            <person name="Hirakawa H."/>
            <person name="Shigenobu S."/>
            <person name="Nishiyama T."/>
            <person name="Yamada A."/>
            <person name="Hasebe M."/>
            <person name="Kawaguchi M."/>
        </authorList>
    </citation>
    <scope>NUCLEOTIDE SEQUENCE</scope>
    <source>
        <strain evidence="12">AT787</strain>
    </source>
</reference>
<evidence type="ECO:0000256" key="6">
    <source>
        <dbReference type="ARBA" id="ARBA00023002"/>
    </source>
</evidence>
<comment type="caution">
    <text evidence="12">The sequence shown here is derived from an EMBL/GenBank/DDBJ whole genome shotgun (WGS) entry which is preliminary data.</text>
</comment>
<sequence>MRSLAAASLALAPIALAASMQNRSFGVTTDHALFAQQTYDYLIVGGGSAGLLLANRLSANPRYTVGVIEAGLYQPDEPLINVPGLFGHSLGNASLDWLISTTLQPGIHNRSLPQPRGKVLGGSSALTYHNYNRGSREEYDAWEELGNTGWNWDALFPYFTRLDNVTAGEVGFLPGLNQRPGLANVQDGAVNGPIAVGYNNNDTATTPWVAEWHQSWLNNGAYMNADPEGGNSTGMTLTARPVHPVLATRSYSTNSFLEPALDRKNLFVLTGAEATKIIFANDSLPMNTSNIDESELVACGIEYGTPLNTTQRNVALANIEVILSAGSLKSPQLLELSGVGNRTVLESLGIPVILEFPEVGENLQDHLEFNQDFLLKEDIPYETWDVYRNDPSRYSAAWEEYKANKTGIFNSSPATLGFFPLQTFPQAFNVSELLDELDRELAAADLTPIRKKQFEIQRRHLAEGKVTQLEIAFLAKGGVAHSNYPVLQGRSYLTAITFLLRPYSTGNVHINTTDPFAPALVDPKYNQFSFDWKVAAQWTKLARKVMLTDPIGQYIETPVQPPADTETLEQWDDFCREWTISVWHPIGSTSMAPREIGGVVSPKMVVYGTKNLRIVDAGSMPINIAAHTIATIYAMADKMSDVIINDRRITELNASIRSNIAKTKAQKTNTADAMSD</sequence>
<gene>
    <name evidence="12" type="ORF">LshimejAT787_1001190</name>
</gene>
<name>A0A9P3PU14_LYOSH</name>
<dbReference type="Pfam" id="PF00732">
    <property type="entry name" value="GMC_oxred_N"/>
    <property type="match status" value="1"/>
</dbReference>
<dbReference type="PROSITE" id="PS00624">
    <property type="entry name" value="GMC_OXRED_2"/>
    <property type="match status" value="1"/>
</dbReference>
<evidence type="ECO:0000259" key="11">
    <source>
        <dbReference type="PROSITE" id="PS00624"/>
    </source>
</evidence>
<dbReference type="GO" id="GO:0050660">
    <property type="term" value="F:flavin adenine dinucleotide binding"/>
    <property type="evidence" value="ECO:0007669"/>
    <property type="project" value="InterPro"/>
</dbReference>
<dbReference type="AlphaFoldDB" id="A0A9P3PU14"/>
<dbReference type="Proteomes" id="UP001063166">
    <property type="component" value="Unassembled WGS sequence"/>
</dbReference>
<feature type="domain" description="Glucose-methanol-choline oxidoreductase N-terminal" evidence="11">
    <location>
        <begin position="326"/>
        <end position="340"/>
    </location>
</feature>
<keyword evidence="5 9" id="KW-0274">FAD</keyword>
<dbReference type="SUPFAM" id="SSF54373">
    <property type="entry name" value="FAD-linked reductases, C-terminal domain"/>
    <property type="match status" value="1"/>
</dbReference>
<evidence type="ECO:0000256" key="4">
    <source>
        <dbReference type="ARBA" id="ARBA00022729"/>
    </source>
</evidence>
<dbReference type="EMBL" id="BRPK01000010">
    <property type="protein sequence ID" value="GLB41519.1"/>
    <property type="molecule type" value="Genomic_DNA"/>
</dbReference>
<dbReference type="GO" id="GO:0016614">
    <property type="term" value="F:oxidoreductase activity, acting on CH-OH group of donors"/>
    <property type="evidence" value="ECO:0007669"/>
    <property type="project" value="InterPro"/>
</dbReference>
<keyword evidence="3" id="KW-0285">Flavoprotein</keyword>
<keyword evidence="7" id="KW-0325">Glycoprotein</keyword>
<evidence type="ECO:0000256" key="9">
    <source>
        <dbReference type="PIRSR" id="PIRSR000137-2"/>
    </source>
</evidence>
<feature type="binding site" evidence="9">
    <location>
        <position position="119"/>
    </location>
    <ligand>
        <name>FAD</name>
        <dbReference type="ChEBI" id="CHEBI:57692"/>
    </ligand>
</feature>
<feature type="binding site" evidence="9">
    <location>
        <begin position="583"/>
        <end position="584"/>
    </location>
    <ligand>
        <name>FAD</name>
        <dbReference type="ChEBI" id="CHEBI:57692"/>
    </ligand>
</feature>
<dbReference type="InterPro" id="IPR012132">
    <property type="entry name" value="GMC_OxRdtase"/>
</dbReference>
<feature type="active site" description="Proton acceptor" evidence="8">
    <location>
        <position position="627"/>
    </location>
</feature>
<evidence type="ECO:0000256" key="3">
    <source>
        <dbReference type="ARBA" id="ARBA00022630"/>
    </source>
</evidence>
<evidence type="ECO:0000256" key="7">
    <source>
        <dbReference type="ARBA" id="ARBA00023180"/>
    </source>
</evidence>
<dbReference type="Gene3D" id="3.30.560.10">
    <property type="entry name" value="Glucose Oxidase, domain 3"/>
    <property type="match status" value="1"/>
</dbReference>
<feature type="chain" id="PRO_5040423089" evidence="10">
    <location>
        <begin position="18"/>
        <end position="676"/>
    </location>
</feature>
<dbReference type="PANTHER" id="PTHR11552">
    <property type="entry name" value="GLUCOSE-METHANOL-CHOLINE GMC OXIDOREDUCTASE"/>
    <property type="match status" value="1"/>
</dbReference>
<comment type="cofactor">
    <cofactor evidence="1 9">
        <name>FAD</name>
        <dbReference type="ChEBI" id="CHEBI:57692"/>
    </cofactor>
</comment>
<evidence type="ECO:0000256" key="10">
    <source>
        <dbReference type="SAM" id="SignalP"/>
    </source>
</evidence>
<dbReference type="PANTHER" id="PTHR11552:SF201">
    <property type="entry name" value="GLUCOSE-METHANOL-CHOLINE OXIDOREDUCTASE N-TERMINAL DOMAIN-CONTAINING PROTEIN"/>
    <property type="match status" value="1"/>
</dbReference>
<keyword evidence="4 10" id="KW-0732">Signal</keyword>
<dbReference type="Pfam" id="PF05199">
    <property type="entry name" value="GMC_oxred_C"/>
    <property type="match status" value="1"/>
</dbReference>
<dbReference type="PIRSF" id="PIRSF000137">
    <property type="entry name" value="Alcohol_oxidase"/>
    <property type="match status" value="1"/>
</dbReference>
<evidence type="ECO:0000313" key="12">
    <source>
        <dbReference type="EMBL" id="GLB41519.1"/>
    </source>
</evidence>
<dbReference type="InterPro" id="IPR036188">
    <property type="entry name" value="FAD/NAD-bd_sf"/>
</dbReference>
<feature type="active site" description="Proton donor" evidence="8">
    <location>
        <position position="584"/>
    </location>
</feature>
<comment type="similarity">
    <text evidence="2">Belongs to the GMC oxidoreductase family.</text>
</comment>
<organism evidence="12 13">
    <name type="scientific">Lyophyllum shimeji</name>
    <name type="common">Hon-shimeji</name>
    <name type="synonym">Tricholoma shimeji</name>
    <dbReference type="NCBI Taxonomy" id="47721"/>
    <lineage>
        <taxon>Eukaryota</taxon>
        <taxon>Fungi</taxon>
        <taxon>Dikarya</taxon>
        <taxon>Basidiomycota</taxon>
        <taxon>Agaricomycotina</taxon>
        <taxon>Agaricomycetes</taxon>
        <taxon>Agaricomycetidae</taxon>
        <taxon>Agaricales</taxon>
        <taxon>Tricholomatineae</taxon>
        <taxon>Lyophyllaceae</taxon>
        <taxon>Lyophyllum</taxon>
    </lineage>
</organism>
<protein>
    <submittedName>
        <fullName evidence="12">GMC oxidoreductase family protein</fullName>
    </submittedName>
</protein>
<proteinExistence type="inferred from homology"/>
<dbReference type="SUPFAM" id="SSF51905">
    <property type="entry name" value="FAD/NAD(P)-binding domain"/>
    <property type="match status" value="1"/>
</dbReference>
<evidence type="ECO:0000256" key="1">
    <source>
        <dbReference type="ARBA" id="ARBA00001974"/>
    </source>
</evidence>
<evidence type="ECO:0000256" key="5">
    <source>
        <dbReference type="ARBA" id="ARBA00022827"/>
    </source>
</evidence>
<dbReference type="Gene3D" id="3.50.50.60">
    <property type="entry name" value="FAD/NAD(P)-binding domain"/>
    <property type="match status" value="1"/>
</dbReference>
<dbReference type="InterPro" id="IPR007867">
    <property type="entry name" value="GMC_OxRtase_C"/>
</dbReference>
<evidence type="ECO:0000256" key="8">
    <source>
        <dbReference type="PIRSR" id="PIRSR000137-1"/>
    </source>
</evidence>
<dbReference type="OrthoDB" id="269227at2759"/>
<accession>A0A9P3PU14</accession>
<dbReference type="InterPro" id="IPR000172">
    <property type="entry name" value="GMC_OxRdtase_N"/>
</dbReference>
<keyword evidence="13" id="KW-1185">Reference proteome</keyword>
<feature type="signal peptide" evidence="10">
    <location>
        <begin position="1"/>
        <end position="17"/>
    </location>
</feature>
<evidence type="ECO:0000256" key="2">
    <source>
        <dbReference type="ARBA" id="ARBA00010790"/>
    </source>
</evidence>